<dbReference type="KEGG" id="nai:NECAME_05312"/>
<evidence type="ECO:0000313" key="3">
    <source>
        <dbReference type="Proteomes" id="UP000053676"/>
    </source>
</evidence>
<evidence type="ECO:0000256" key="1">
    <source>
        <dbReference type="SAM" id="MobiDB-lite"/>
    </source>
</evidence>
<evidence type="ECO:0000313" key="2">
    <source>
        <dbReference type="EMBL" id="ETN69329.1"/>
    </source>
</evidence>
<gene>
    <name evidence="2" type="ORF">NECAME_05312</name>
</gene>
<feature type="region of interest" description="Disordered" evidence="1">
    <location>
        <begin position="35"/>
        <end position="63"/>
    </location>
</feature>
<proteinExistence type="predicted"/>
<name>W2SI58_NECAM</name>
<protein>
    <submittedName>
        <fullName evidence="2">Uncharacterized protein</fullName>
    </submittedName>
</protein>
<sequence>MDMFSWPIPVATGIERLQIQAHIYRCQLSREELELTSEHSEPHTDGAAGEHRNQNGFDDLVFL</sequence>
<organism evidence="2 3">
    <name type="scientific">Necator americanus</name>
    <name type="common">Human hookworm</name>
    <dbReference type="NCBI Taxonomy" id="51031"/>
    <lineage>
        <taxon>Eukaryota</taxon>
        <taxon>Metazoa</taxon>
        <taxon>Ecdysozoa</taxon>
        <taxon>Nematoda</taxon>
        <taxon>Chromadorea</taxon>
        <taxon>Rhabditida</taxon>
        <taxon>Rhabditina</taxon>
        <taxon>Rhabditomorpha</taxon>
        <taxon>Strongyloidea</taxon>
        <taxon>Ancylostomatidae</taxon>
        <taxon>Bunostominae</taxon>
        <taxon>Necator</taxon>
    </lineage>
</organism>
<reference evidence="3" key="1">
    <citation type="journal article" date="2014" name="Nat. Genet.">
        <title>Genome of the human hookworm Necator americanus.</title>
        <authorList>
            <person name="Tang Y.T."/>
            <person name="Gao X."/>
            <person name="Rosa B.A."/>
            <person name="Abubucker S."/>
            <person name="Hallsworth-Pepin K."/>
            <person name="Martin J."/>
            <person name="Tyagi R."/>
            <person name="Heizer E."/>
            <person name="Zhang X."/>
            <person name="Bhonagiri-Palsikar V."/>
            <person name="Minx P."/>
            <person name="Warren W.C."/>
            <person name="Wang Q."/>
            <person name="Zhan B."/>
            <person name="Hotez P.J."/>
            <person name="Sternberg P.W."/>
            <person name="Dougall A."/>
            <person name="Gaze S.T."/>
            <person name="Mulvenna J."/>
            <person name="Sotillo J."/>
            <person name="Ranganathan S."/>
            <person name="Rabelo E.M."/>
            <person name="Wilson R.K."/>
            <person name="Felgner P.L."/>
            <person name="Bethony J."/>
            <person name="Hawdon J.M."/>
            <person name="Gasser R.B."/>
            <person name="Loukas A."/>
            <person name="Mitreva M."/>
        </authorList>
    </citation>
    <scope>NUCLEOTIDE SEQUENCE [LARGE SCALE GENOMIC DNA]</scope>
</reference>
<feature type="compositionally biased region" description="Basic and acidic residues" evidence="1">
    <location>
        <begin position="35"/>
        <end position="53"/>
    </location>
</feature>
<keyword evidence="3" id="KW-1185">Reference proteome</keyword>
<dbReference type="Proteomes" id="UP000053676">
    <property type="component" value="Unassembled WGS sequence"/>
</dbReference>
<accession>W2SI58</accession>
<dbReference type="AlphaFoldDB" id="W2SI58"/>
<dbReference type="EMBL" id="KI669128">
    <property type="protein sequence ID" value="ETN69329.1"/>
    <property type="molecule type" value="Genomic_DNA"/>
</dbReference>